<dbReference type="InterPro" id="IPR041679">
    <property type="entry name" value="DNA2/NAM7-like_C"/>
</dbReference>
<dbReference type="Pfam" id="PF13087">
    <property type="entry name" value="AAA_12"/>
    <property type="match status" value="1"/>
</dbReference>
<dbReference type="KEGG" id="pvw:HU752_015645"/>
<evidence type="ECO:0000259" key="2">
    <source>
        <dbReference type="PROSITE" id="PS50011"/>
    </source>
</evidence>
<reference evidence="3 4" key="1">
    <citation type="journal article" date="2020" name="Microorganisms">
        <title>Reliable Identification of Environmental Pseudomonas Isolates Using the rpoD Gene.</title>
        <authorList>
            <consortium name="The Broad Institute Genome Sequencing Platform"/>
            <person name="Girard L."/>
            <person name="Lood C."/>
            <person name="Rokni-Zadeh H."/>
            <person name="van Noort V."/>
            <person name="Lavigne R."/>
            <person name="De Mot R."/>
        </authorList>
    </citation>
    <scope>NUCLEOTIDE SEQUENCE [LARGE SCALE GENOMIC DNA]</scope>
    <source>
        <strain evidence="3 4">RW8P3</strain>
    </source>
</reference>
<accession>A0A9E6TV55</accession>
<organism evidence="3 4">
    <name type="scientific">Pseudomonas vanderleydeniana</name>
    <dbReference type="NCBI Taxonomy" id="2745495"/>
    <lineage>
        <taxon>Bacteria</taxon>
        <taxon>Pseudomonadati</taxon>
        <taxon>Pseudomonadota</taxon>
        <taxon>Gammaproteobacteria</taxon>
        <taxon>Pseudomonadales</taxon>
        <taxon>Pseudomonadaceae</taxon>
        <taxon>Pseudomonas</taxon>
    </lineage>
</organism>
<dbReference type="InterPro" id="IPR045055">
    <property type="entry name" value="DNA2/NAM7-like"/>
</dbReference>
<dbReference type="InterPro" id="IPR025103">
    <property type="entry name" value="DUF4011"/>
</dbReference>
<dbReference type="InterPro" id="IPR000719">
    <property type="entry name" value="Prot_kinase_dom"/>
</dbReference>
<dbReference type="Gene3D" id="3.40.50.300">
    <property type="entry name" value="P-loop containing nucleotide triphosphate hydrolases"/>
    <property type="match status" value="3"/>
</dbReference>
<dbReference type="Pfam" id="PF00069">
    <property type="entry name" value="Pkinase"/>
    <property type="match status" value="1"/>
</dbReference>
<gene>
    <name evidence="3" type="ORF">HU752_015645</name>
</gene>
<feature type="domain" description="Protein kinase" evidence="2">
    <location>
        <begin position="119"/>
        <end position="361"/>
    </location>
</feature>
<keyword evidence="1" id="KW-0175">Coiled coil</keyword>
<dbReference type="GO" id="GO:0005524">
    <property type="term" value="F:ATP binding"/>
    <property type="evidence" value="ECO:0007669"/>
    <property type="project" value="InterPro"/>
</dbReference>
<dbReference type="Pfam" id="PF13086">
    <property type="entry name" value="AAA_11"/>
    <property type="match status" value="1"/>
</dbReference>
<proteinExistence type="predicted"/>
<evidence type="ECO:0000256" key="1">
    <source>
        <dbReference type="SAM" id="Coils"/>
    </source>
</evidence>
<dbReference type="InterPro" id="IPR027417">
    <property type="entry name" value="P-loop_NTPase"/>
</dbReference>
<dbReference type="InterPro" id="IPR011009">
    <property type="entry name" value="Kinase-like_dom_sf"/>
</dbReference>
<keyword evidence="4" id="KW-1185">Reference proteome</keyword>
<dbReference type="GO" id="GO:0004672">
    <property type="term" value="F:protein kinase activity"/>
    <property type="evidence" value="ECO:0007669"/>
    <property type="project" value="InterPro"/>
</dbReference>
<dbReference type="SUPFAM" id="SSF56112">
    <property type="entry name" value="Protein kinase-like (PK-like)"/>
    <property type="match status" value="1"/>
</dbReference>
<dbReference type="RefSeq" id="WP_186676771.1">
    <property type="nucleotide sequence ID" value="NZ_CP077093.1"/>
</dbReference>
<dbReference type="SUPFAM" id="SSF52540">
    <property type="entry name" value="P-loop containing nucleoside triphosphate hydrolases"/>
    <property type="match status" value="1"/>
</dbReference>
<dbReference type="EMBL" id="CP077093">
    <property type="protein sequence ID" value="QXI31271.1"/>
    <property type="molecule type" value="Genomic_DNA"/>
</dbReference>
<dbReference type="PROSITE" id="PS50011">
    <property type="entry name" value="PROTEIN_KINASE_DOM"/>
    <property type="match status" value="1"/>
</dbReference>
<protein>
    <submittedName>
        <fullName evidence="3">DUF4011 domain-containing protein</fullName>
    </submittedName>
</protein>
<dbReference type="SMART" id="SM00220">
    <property type="entry name" value="S_TKc"/>
    <property type="match status" value="1"/>
</dbReference>
<dbReference type="InterPro" id="IPR049468">
    <property type="entry name" value="Restrct_endonuc-II-like_dom"/>
</dbReference>
<dbReference type="PANTHER" id="PTHR10887">
    <property type="entry name" value="DNA2/NAM7 HELICASE FAMILY"/>
    <property type="match status" value="1"/>
</dbReference>
<dbReference type="Pfam" id="PF18741">
    <property type="entry name" value="MTES_1575"/>
    <property type="match status" value="1"/>
</dbReference>
<dbReference type="CDD" id="cd18808">
    <property type="entry name" value="SF1_C_Upf1"/>
    <property type="match status" value="1"/>
</dbReference>
<reference evidence="3 4" key="2">
    <citation type="journal article" date="2021" name="Microorganisms">
        <title>The Ever-Expanding Pseudomonas Genus: Description of 43 New Species and Partition of the Pseudomonas putida Group.</title>
        <authorList>
            <person name="Girard L."/>
            <person name="Lood C."/>
            <person name="Hofte M."/>
            <person name="Vandamme P."/>
            <person name="Rokni-Zadeh H."/>
            <person name="van Noort V."/>
            <person name="Lavigne R."/>
            <person name="De Mot R."/>
        </authorList>
    </citation>
    <scope>NUCLEOTIDE SEQUENCE [LARGE SCALE GENOMIC DNA]</scope>
    <source>
        <strain evidence="3 4">RW8P3</strain>
    </source>
</reference>
<dbReference type="Gene3D" id="1.10.510.10">
    <property type="entry name" value="Transferase(Phosphotransferase) domain 1"/>
    <property type="match status" value="1"/>
</dbReference>
<dbReference type="Proteomes" id="UP000634530">
    <property type="component" value="Chromosome"/>
</dbReference>
<sequence>MIRFCPNCQSERSLAEIFCEGTIDGHACGWDLSGEAIHPLGWRPQPVVTVDDLPKASDEIAAAPDTRLCENGHSMEAGDLMCLECGSGPANQDAAASSSDIEVPLPPPGPDSATVVDGWHLLRQISHTDGVRERYIARHQESERQAVLTLYRPGAEPDPAIYDVIRRLPREHVPEILATGRWDERAYEVIEELTGGTLADLGIVVSDDAAVRHVVRELGQALHAFNEAGLRHRDLRPASLLVRTREPLDLVISGFGSARLSEFDLDIVSPLETSRYMAPEAIAGGVAPASDWWSLGMILLEQLTHGACFEGINPNAFLIHVLANGVPIPENLDPQLNLLLRGLLARDRHQRWQWPQVQDWLNGIPVEAPASSYSEQDDDEGASITLGSQRFRKPTVFALAAAQADNWAQALDHLLRGVIVTWAEHIGLAPRLLAGLRQVAQHEGIEDDFRLMLALKLLNAEIPLIHRGDIVTPGWLLDHPLEGYRLISGSLPDLLEQLQTESWLSRLSVRAQNVRQRALHQHIEVDEEHLRIYLLSTSRARLAAQWQERQRLLPDTEHPGLQALSERRVIAEEDLIVLLSANISQFRSATAIVEEAASLARDADVRLFDPDNASALLEHPRQELYRAVDERISGFACSGVPVVDEWAEQFRLERRMPLARALVLLAIPAEQWLEPQKQQYVSQILDFFEKKVVTAVMRGPLVRMSIGKTTARVDLQELDTERRPAAALLDHLLLRNARSVNLDPESFLANAQLESRLHALQRQSSLYKRDTGIDGLYLGFPFLLSRDTRGNTRPRIVPLLLWPVKLIVEVGSRAQVALAFDGEREEVRLNPALESLLGPEACKQWRKTADELLGRSAIRTADVMDAFGMLATAQSRTLATLPPTSIDVAPYKDELACAAVLFHVTFMGQAIGEDLRQLKSLSPGGTGLETALRLKESVEAEAGQAPPELQRFFTVASDPSQEAAVMRARQSPGLLVEGPPGTGKSQTIVNMVADAIGRQRSLLIVCQKHAALEVVHKRLVAEGLGQRIVMLNDVNRDREPVIRSIREQLEALFVEGAWASDWQRQRERMAARIEALEGELDRFHQSLHRIDELTGISYRSLLGELIELEQGSPLLEFPALRQRLAALDIASLTRLEENCAPLIRLWLPARFEGSALAQLQPFAADPATLQAFSDALLEFVAAETARQKVLQEHLSSFEVDDPTPYRHWMAGHAEALLGLKEEQRLRLAHWLPLFRRNDTTQALRGETLLAELGDIEQQLRQLDPGHYLPGHSPALSALDDKSLQRLRRHAEQVLQAQSWLARINPLHLLRRRGLRRFLRSHDAQADDTRLPALLAAATLETRTRPLQAALNGVHQALGLEALAPDVRLELPSLASRDIGHLREIQALAQGLALAPRGEQVDAAILTGQKQSFEALLKDLDAALIRQGARQHSQDRLTRLADWVGEDLRQAFERAIAANESNQLALTRLQDALPALAAYQRFRGRAGQLGPADLELLALLRQVQDKLDQLPVDQLESAVRRLLNREARLGWKHRIEQANPELLFGQDEARAKVAGLAEADIQMRLLNRELLGKGIDPARLGSRKQWEDVTRLTGKRSRRLREFIEMGSELGLMSLRPVWLMNPDVASRVLPLKAGLFDIVIYDEASQMPVEFALPTLYRGQVTVVSGDEKQMPPTAFFSSRVESDEAELFDGDLPNEDADEEQREAFEDTWNRREIKDCPDLLQLARSVLPSTTLEIHYRSAYRELIGFSNASFYGNRLSVPVRHPQANILRIKPLELIQVDGLYQNQSNALEAERVVEHLAQLWRQPYEQRPSIGVVTFNRKQADLIEEHLERRAEEDELFRQAYAQERERLEDGEDMSVFVKNVENVQGDERDIIVFSTTFGRNGQGAFRRSFGVLGQKGGERRLNVAVTRARRKVVLITSMPIADISDMLTTHRAPNSPRDYLQGYLEYARGLSAGEFATSASLLNRLQTDRSEARRRQQQQRDGFINTVGQYIQSLGWQASSANEGDAFGLDFAIENPATGLYAIGIECDSPCHTLLSHARAREIWRPSVLHRAIPNLHRVSSHGWYHDGDNERARLRAAIESALQPALEPLPQSPATVTETSA</sequence>
<feature type="coiled-coil region" evidence="1">
    <location>
        <begin position="1059"/>
        <end position="1086"/>
    </location>
</feature>
<dbReference type="InterPro" id="IPR047187">
    <property type="entry name" value="SF1_C_Upf1"/>
</dbReference>
<dbReference type="Pfam" id="PF13195">
    <property type="entry name" value="DUF4011"/>
    <property type="match status" value="1"/>
</dbReference>
<dbReference type="InterPro" id="IPR041677">
    <property type="entry name" value="DNA2/NAM7_AAA_11"/>
</dbReference>
<evidence type="ECO:0000313" key="3">
    <source>
        <dbReference type="EMBL" id="QXI31271.1"/>
    </source>
</evidence>
<dbReference type="GO" id="GO:0004386">
    <property type="term" value="F:helicase activity"/>
    <property type="evidence" value="ECO:0007669"/>
    <property type="project" value="InterPro"/>
</dbReference>
<name>A0A9E6TV55_9PSED</name>
<evidence type="ECO:0000313" key="4">
    <source>
        <dbReference type="Proteomes" id="UP000634530"/>
    </source>
</evidence>